<feature type="chain" id="PRO_5039705862" description="Secreted protein" evidence="2">
    <location>
        <begin position="27"/>
        <end position="79"/>
    </location>
</feature>
<dbReference type="PATRIC" id="fig|1299334.3.peg.4752"/>
<dbReference type="AlphaFoldDB" id="X8BI53"/>
<name>X8BI53_MYCXE</name>
<gene>
    <name evidence="3" type="ORF">I553_6600</name>
</gene>
<reference evidence="3" key="1">
    <citation type="submission" date="2014-01" db="EMBL/GenBank/DDBJ databases">
        <authorList>
            <person name="Brown-Elliot B."/>
            <person name="Wallace R."/>
            <person name="Lenaerts A."/>
            <person name="Ordway D."/>
            <person name="DeGroote M.A."/>
            <person name="Parker T."/>
            <person name="Sizemore C."/>
            <person name="Tallon L.J."/>
            <person name="Sadzewicz L.K."/>
            <person name="Sengamalay N."/>
            <person name="Fraser C.M."/>
            <person name="Hine E."/>
            <person name="Shefchek K.A."/>
            <person name="Das S.P."/>
            <person name="Tettelin H."/>
        </authorList>
    </citation>
    <scope>NUCLEOTIDE SEQUENCE [LARGE SCALE GENOMIC DNA]</scope>
    <source>
        <strain evidence="3">4042</strain>
    </source>
</reference>
<comment type="caution">
    <text evidence="3">The sequence shown here is derived from an EMBL/GenBank/DDBJ whole genome shotgun (WGS) entry which is preliminary data.</text>
</comment>
<accession>X8BI53</accession>
<sequence>MSRTRLRSAASQAIPAALASSATTTAAMPTPTCPIAKAATQMAIATTPVPPKRARADSSRHLSPRRVRTGGPVVIDRVA</sequence>
<evidence type="ECO:0000256" key="2">
    <source>
        <dbReference type="SAM" id="SignalP"/>
    </source>
</evidence>
<organism evidence="3">
    <name type="scientific">Mycobacterium xenopi 4042</name>
    <dbReference type="NCBI Taxonomy" id="1299334"/>
    <lineage>
        <taxon>Bacteria</taxon>
        <taxon>Bacillati</taxon>
        <taxon>Actinomycetota</taxon>
        <taxon>Actinomycetes</taxon>
        <taxon>Mycobacteriales</taxon>
        <taxon>Mycobacteriaceae</taxon>
        <taxon>Mycobacterium</taxon>
    </lineage>
</organism>
<feature type="region of interest" description="Disordered" evidence="1">
    <location>
        <begin position="48"/>
        <end position="79"/>
    </location>
</feature>
<feature type="signal peptide" evidence="2">
    <location>
        <begin position="1"/>
        <end position="26"/>
    </location>
</feature>
<evidence type="ECO:0000256" key="1">
    <source>
        <dbReference type="SAM" id="MobiDB-lite"/>
    </source>
</evidence>
<protein>
    <recommendedName>
        <fullName evidence="4">Secreted protein</fullName>
    </recommendedName>
</protein>
<dbReference type="EMBL" id="JAOB01000042">
    <property type="protein sequence ID" value="EUA42740.1"/>
    <property type="molecule type" value="Genomic_DNA"/>
</dbReference>
<evidence type="ECO:0000313" key="3">
    <source>
        <dbReference type="EMBL" id="EUA42740.1"/>
    </source>
</evidence>
<evidence type="ECO:0008006" key="4">
    <source>
        <dbReference type="Google" id="ProtNLM"/>
    </source>
</evidence>
<keyword evidence="2" id="KW-0732">Signal</keyword>
<proteinExistence type="predicted"/>